<keyword evidence="5" id="KW-0804">Transcription</keyword>
<name>A0A5C3MGZ4_9AGAR</name>
<evidence type="ECO:0000256" key="3">
    <source>
        <dbReference type="ARBA" id="ARBA00023015"/>
    </source>
</evidence>
<dbReference type="EMBL" id="ML213591">
    <property type="protein sequence ID" value="TFK43925.1"/>
    <property type="molecule type" value="Genomic_DNA"/>
</dbReference>
<dbReference type="InterPro" id="IPR050335">
    <property type="entry name" value="ERT1_acuK_gluconeogen_tf"/>
</dbReference>
<keyword evidence="2" id="KW-0862">Zinc</keyword>
<evidence type="ECO:0000256" key="6">
    <source>
        <dbReference type="ARBA" id="ARBA00023242"/>
    </source>
</evidence>
<evidence type="ECO:0000256" key="4">
    <source>
        <dbReference type="ARBA" id="ARBA00023125"/>
    </source>
</evidence>
<dbReference type="PANTHER" id="PTHR47659:SF7">
    <property type="entry name" value="FUNGAL TRANSCRIPTIONAL REGULATORY PROTEIN, N-TERMINAL DOMAIN-CONTAINING PROTEIN"/>
    <property type="match status" value="1"/>
</dbReference>
<evidence type="ECO:0000259" key="8">
    <source>
        <dbReference type="PROSITE" id="PS50048"/>
    </source>
</evidence>
<protein>
    <recommendedName>
        <fullName evidence="8">Zn(2)-C6 fungal-type domain-containing protein</fullName>
    </recommendedName>
</protein>
<keyword evidence="4" id="KW-0238">DNA-binding</keyword>
<dbReference type="GO" id="GO:0008270">
    <property type="term" value="F:zinc ion binding"/>
    <property type="evidence" value="ECO:0007669"/>
    <property type="project" value="InterPro"/>
</dbReference>
<keyword evidence="1" id="KW-0479">Metal-binding</keyword>
<dbReference type="OrthoDB" id="5575144at2759"/>
<dbReference type="PROSITE" id="PS50048">
    <property type="entry name" value="ZN2_CY6_FUNGAL_2"/>
    <property type="match status" value="1"/>
</dbReference>
<feature type="region of interest" description="Disordered" evidence="7">
    <location>
        <begin position="164"/>
        <end position="188"/>
    </location>
</feature>
<evidence type="ECO:0000256" key="7">
    <source>
        <dbReference type="SAM" id="MobiDB-lite"/>
    </source>
</evidence>
<dbReference type="InterPro" id="IPR001138">
    <property type="entry name" value="Zn2Cys6_DnaBD"/>
</dbReference>
<dbReference type="GO" id="GO:0000981">
    <property type="term" value="F:DNA-binding transcription factor activity, RNA polymerase II-specific"/>
    <property type="evidence" value="ECO:0007669"/>
    <property type="project" value="InterPro"/>
</dbReference>
<gene>
    <name evidence="9" type="ORF">BDQ12DRAFT_675808</name>
</gene>
<dbReference type="AlphaFoldDB" id="A0A5C3MGZ4"/>
<keyword evidence="3" id="KW-0805">Transcription regulation</keyword>
<evidence type="ECO:0000256" key="1">
    <source>
        <dbReference type="ARBA" id="ARBA00022723"/>
    </source>
</evidence>
<evidence type="ECO:0000256" key="2">
    <source>
        <dbReference type="ARBA" id="ARBA00022833"/>
    </source>
</evidence>
<dbReference type="GO" id="GO:0003677">
    <property type="term" value="F:DNA binding"/>
    <property type="evidence" value="ECO:0007669"/>
    <property type="project" value="UniProtKB-KW"/>
</dbReference>
<organism evidence="9 10">
    <name type="scientific">Crucibulum laeve</name>
    <dbReference type="NCBI Taxonomy" id="68775"/>
    <lineage>
        <taxon>Eukaryota</taxon>
        <taxon>Fungi</taxon>
        <taxon>Dikarya</taxon>
        <taxon>Basidiomycota</taxon>
        <taxon>Agaricomycotina</taxon>
        <taxon>Agaricomycetes</taxon>
        <taxon>Agaricomycetidae</taxon>
        <taxon>Agaricales</taxon>
        <taxon>Agaricineae</taxon>
        <taxon>Nidulariaceae</taxon>
        <taxon>Crucibulum</taxon>
    </lineage>
</organism>
<dbReference type="STRING" id="68775.A0A5C3MGZ4"/>
<dbReference type="Proteomes" id="UP000308652">
    <property type="component" value="Unassembled WGS sequence"/>
</dbReference>
<feature type="compositionally biased region" description="Polar residues" evidence="7">
    <location>
        <begin position="14"/>
        <end position="24"/>
    </location>
</feature>
<feature type="domain" description="Zn(2)-C6 fungal-type" evidence="8">
    <location>
        <begin position="58"/>
        <end position="89"/>
    </location>
</feature>
<feature type="region of interest" description="Disordered" evidence="7">
    <location>
        <begin position="1"/>
        <end position="27"/>
    </location>
</feature>
<accession>A0A5C3MGZ4</accession>
<dbReference type="SMART" id="SM00066">
    <property type="entry name" value="GAL4"/>
    <property type="match status" value="1"/>
</dbReference>
<feature type="compositionally biased region" description="Basic residues" evidence="7">
    <location>
        <begin position="92"/>
        <end position="103"/>
    </location>
</feature>
<evidence type="ECO:0000313" key="9">
    <source>
        <dbReference type="EMBL" id="TFK43925.1"/>
    </source>
</evidence>
<feature type="region of interest" description="Disordered" evidence="7">
    <location>
        <begin position="89"/>
        <end position="145"/>
    </location>
</feature>
<keyword evidence="10" id="KW-1185">Reference proteome</keyword>
<dbReference type="CDD" id="cd00067">
    <property type="entry name" value="GAL4"/>
    <property type="match status" value="1"/>
</dbReference>
<feature type="region of interest" description="Disordered" evidence="7">
    <location>
        <begin position="224"/>
        <end position="249"/>
    </location>
</feature>
<evidence type="ECO:0000256" key="5">
    <source>
        <dbReference type="ARBA" id="ARBA00023163"/>
    </source>
</evidence>
<feature type="compositionally biased region" description="Gly residues" evidence="7">
    <location>
        <begin position="237"/>
        <end position="249"/>
    </location>
</feature>
<dbReference type="PANTHER" id="PTHR47659">
    <property type="entry name" value="ZN(II)2CYS6 TRANSCRIPTION FACTOR (EUROFUNG)-RELATED"/>
    <property type="match status" value="1"/>
</dbReference>
<evidence type="ECO:0000313" key="10">
    <source>
        <dbReference type="Proteomes" id="UP000308652"/>
    </source>
</evidence>
<reference evidence="9 10" key="1">
    <citation type="journal article" date="2019" name="Nat. Ecol. Evol.">
        <title>Megaphylogeny resolves global patterns of mushroom evolution.</title>
        <authorList>
            <person name="Varga T."/>
            <person name="Krizsan K."/>
            <person name="Foldi C."/>
            <person name="Dima B."/>
            <person name="Sanchez-Garcia M."/>
            <person name="Sanchez-Ramirez S."/>
            <person name="Szollosi G.J."/>
            <person name="Szarkandi J.G."/>
            <person name="Papp V."/>
            <person name="Albert L."/>
            <person name="Andreopoulos W."/>
            <person name="Angelini C."/>
            <person name="Antonin V."/>
            <person name="Barry K.W."/>
            <person name="Bougher N.L."/>
            <person name="Buchanan P."/>
            <person name="Buyck B."/>
            <person name="Bense V."/>
            <person name="Catcheside P."/>
            <person name="Chovatia M."/>
            <person name="Cooper J."/>
            <person name="Damon W."/>
            <person name="Desjardin D."/>
            <person name="Finy P."/>
            <person name="Geml J."/>
            <person name="Haridas S."/>
            <person name="Hughes K."/>
            <person name="Justo A."/>
            <person name="Karasinski D."/>
            <person name="Kautmanova I."/>
            <person name="Kiss B."/>
            <person name="Kocsube S."/>
            <person name="Kotiranta H."/>
            <person name="LaButti K.M."/>
            <person name="Lechner B.E."/>
            <person name="Liimatainen K."/>
            <person name="Lipzen A."/>
            <person name="Lukacs Z."/>
            <person name="Mihaltcheva S."/>
            <person name="Morgado L.N."/>
            <person name="Niskanen T."/>
            <person name="Noordeloos M.E."/>
            <person name="Ohm R.A."/>
            <person name="Ortiz-Santana B."/>
            <person name="Ovrebo C."/>
            <person name="Racz N."/>
            <person name="Riley R."/>
            <person name="Savchenko A."/>
            <person name="Shiryaev A."/>
            <person name="Soop K."/>
            <person name="Spirin V."/>
            <person name="Szebenyi C."/>
            <person name="Tomsovsky M."/>
            <person name="Tulloss R.E."/>
            <person name="Uehling J."/>
            <person name="Grigoriev I.V."/>
            <person name="Vagvolgyi C."/>
            <person name="Papp T."/>
            <person name="Martin F.M."/>
            <person name="Miettinen O."/>
            <person name="Hibbett D.S."/>
            <person name="Nagy L.G."/>
        </authorList>
    </citation>
    <scope>NUCLEOTIDE SEQUENCE [LARGE SCALE GENOMIC DNA]</scope>
    <source>
        <strain evidence="9 10">CBS 166.37</strain>
    </source>
</reference>
<proteinExistence type="predicted"/>
<dbReference type="Pfam" id="PF00172">
    <property type="entry name" value="Zn_clus"/>
    <property type="match status" value="1"/>
</dbReference>
<keyword evidence="6" id="KW-0539">Nucleus</keyword>
<sequence length="249" mass="26886">MPSIDNINRHDSPSDTGLTMSSSIYPIGQLGSPTQMYSLSTTHLPSHAPPKRRQVKNACTNCQKACKKCNDARPCFRCVKYGIPEECVSSQRKPRITSKRGPYKKRDGTGMAITHRNQENPPASTSHSPPPGAPPAGSYPQLYSPPPGYYGQYSPPVARPGEAPPQYPYYMVQTPASPQGPSMAQEGDGHSYAQPMYPAYVVSFGPPLHYPSFAVPQDGQVPYGHGVYPKQPSGGELIQGGQVGGNQIE</sequence>